<organism evidence="6 7">
    <name type="scientific">Cobetia crustatorum</name>
    <dbReference type="NCBI Taxonomy" id="553385"/>
    <lineage>
        <taxon>Bacteria</taxon>
        <taxon>Pseudomonadati</taxon>
        <taxon>Pseudomonadota</taxon>
        <taxon>Gammaproteobacteria</taxon>
        <taxon>Oceanospirillales</taxon>
        <taxon>Halomonadaceae</taxon>
        <taxon>Cobetia</taxon>
    </lineage>
</organism>
<feature type="transmembrane region" description="Helical" evidence="5">
    <location>
        <begin position="282"/>
        <end position="300"/>
    </location>
</feature>
<dbReference type="SUPFAM" id="SSF103473">
    <property type="entry name" value="MFS general substrate transporter"/>
    <property type="match status" value="1"/>
</dbReference>
<feature type="transmembrane region" description="Helical" evidence="5">
    <location>
        <begin position="345"/>
        <end position="363"/>
    </location>
</feature>
<evidence type="ECO:0000256" key="1">
    <source>
        <dbReference type="ARBA" id="ARBA00022692"/>
    </source>
</evidence>
<evidence type="ECO:0000256" key="4">
    <source>
        <dbReference type="SAM" id="MobiDB-lite"/>
    </source>
</evidence>
<keyword evidence="2 5" id="KW-1133">Transmembrane helix</keyword>
<feature type="transmembrane region" description="Helical" evidence="5">
    <location>
        <begin position="312"/>
        <end position="333"/>
    </location>
</feature>
<feature type="transmembrane region" description="Helical" evidence="5">
    <location>
        <begin position="369"/>
        <end position="387"/>
    </location>
</feature>
<keyword evidence="1 5" id="KW-0812">Transmembrane</keyword>
<dbReference type="PANTHER" id="PTHR23526:SF2">
    <property type="entry name" value="MAJOR FACILITATOR SUPERFAMILY (MFS) PROFILE DOMAIN-CONTAINING PROTEIN"/>
    <property type="match status" value="1"/>
</dbReference>
<dbReference type="EMBL" id="VNFH01000008">
    <property type="protein sequence ID" value="TVU69164.1"/>
    <property type="molecule type" value="Genomic_DNA"/>
</dbReference>
<keyword evidence="7" id="KW-1185">Reference proteome</keyword>
<feature type="transmembrane region" description="Helical" evidence="5">
    <location>
        <begin position="119"/>
        <end position="142"/>
    </location>
</feature>
<dbReference type="InterPro" id="IPR052528">
    <property type="entry name" value="Sugar_transport-like"/>
</dbReference>
<dbReference type="InterPro" id="IPR036259">
    <property type="entry name" value="MFS_trans_sf"/>
</dbReference>
<dbReference type="AlphaFoldDB" id="A0A558HJ49"/>
<feature type="region of interest" description="Disordered" evidence="4">
    <location>
        <begin position="1"/>
        <end position="21"/>
    </location>
</feature>
<evidence type="ECO:0000313" key="7">
    <source>
        <dbReference type="Proteomes" id="UP000319941"/>
    </source>
</evidence>
<keyword evidence="3 5" id="KW-0472">Membrane</keyword>
<accession>A0A558HJ49</accession>
<dbReference type="PANTHER" id="PTHR23526">
    <property type="entry name" value="INTEGRAL MEMBRANE TRANSPORT PROTEIN-RELATED"/>
    <property type="match status" value="1"/>
</dbReference>
<dbReference type="OrthoDB" id="1117124at2"/>
<evidence type="ECO:0000256" key="3">
    <source>
        <dbReference type="ARBA" id="ARBA00023136"/>
    </source>
</evidence>
<dbReference type="Gene3D" id="1.20.1250.20">
    <property type="entry name" value="MFS general substrate transporter like domains"/>
    <property type="match status" value="1"/>
</dbReference>
<dbReference type="Pfam" id="PF07690">
    <property type="entry name" value="MFS_1"/>
    <property type="match status" value="1"/>
</dbReference>
<gene>
    <name evidence="6" type="ORF">FQP86_11925</name>
</gene>
<dbReference type="STRING" id="553385.GCA_000591415_00835"/>
<evidence type="ECO:0000313" key="6">
    <source>
        <dbReference type="EMBL" id="TVU69164.1"/>
    </source>
</evidence>
<dbReference type="InterPro" id="IPR011701">
    <property type="entry name" value="MFS"/>
</dbReference>
<feature type="compositionally biased region" description="Low complexity" evidence="4">
    <location>
        <begin position="8"/>
        <end position="20"/>
    </location>
</feature>
<proteinExistence type="predicted"/>
<protein>
    <submittedName>
        <fullName evidence="6">MFS transporter</fullName>
    </submittedName>
</protein>
<name>A0A558HJ49_9GAMM</name>
<feature type="transmembrane region" description="Helical" evidence="5">
    <location>
        <begin position="224"/>
        <end position="247"/>
    </location>
</feature>
<evidence type="ECO:0000256" key="5">
    <source>
        <dbReference type="SAM" id="Phobius"/>
    </source>
</evidence>
<dbReference type="RefSeq" id="WP_144727721.1">
    <property type="nucleotide sequence ID" value="NZ_CAWOWR010000137.1"/>
</dbReference>
<dbReference type="Proteomes" id="UP000319941">
    <property type="component" value="Unassembled WGS sequence"/>
</dbReference>
<sequence length="462" mass="48165">MQDPSPVSASASASSSSSAAQSRFFERMTGDEDSRICKDISEDACHQQSGNFMRHLLASLGTKLADELASARLVLPWLLGLIGAPIWMVGLLVPIREAGALLPQLLVAGFIRPLPQRKWVWAAGATLQALMALGLVILTLLAEGDSPSRHGLDGTLAGSLMLVLLVILSLGRGVASIATKDVLGKTIAKQRRGRLMGWSGSVAGAMTLIAGGSLMLMGQQPGQQVLAILMTIAALGWTLNAVCAALIQEDSGATGGGANAWDTVREGFSLLKHDAAFRNFNLARALLLSSALALPYIALLGQQQSGESLGGLGVLVVVSGLAGMVASPIWGKLADTSSRRVMRNAGAGAAACCAVAGSMMWWPDTLSNNVWSYALVYGALVVAHSGIRLGRKTYVVDLASADNRALYVALSNTLTGVLMLVLGLMIGGLAQWLGSEWLLLILAGVAACAALYAQRLPEVEDD</sequence>
<dbReference type="GO" id="GO:0022857">
    <property type="term" value="F:transmembrane transporter activity"/>
    <property type="evidence" value="ECO:0007669"/>
    <property type="project" value="InterPro"/>
</dbReference>
<feature type="transmembrane region" description="Helical" evidence="5">
    <location>
        <begin position="437"/>
        <end position="453"/>
    </location>
</feature>
<feature type="transmembrane region" description="Helical" evidence="5">
    <location>
        <begin position="195"/>
        <end position="218"/>
    </location>
</feature>
<feature type="transmembrane region" description="Helical" evidence="5">
    <location>
        <begin position="154"/>
        <end position="175"/>
    </location>
</feature>
<reference evidence="6 7" key="1">
    <citation type="submission" date="2019-07" db="EMBL/GenBank/DDBJ databases">
        <title>Diversity of Bacteria from Kongsfjorden, Arctic.</title>
        <authorList>
            <person name="Yu Y."/>
        </authorList>
    </citation>
    <scope>NUCLEOTIDE SEQUENCE [LARGE SCALE GENOMIC DNA]</scope>
    <source>
        <strain evidence="6 7">SM1923</strain>
    </source>
</reference>
<evidence type="ECO:0000256" key="2">
    <source>
        <dbReference type="ARBA" id="ARBA00022989"/>
    </source>
</evidence>
<feature type="transmembrane region" description="Helical" evidence="5">
    <location>
        <begin position="74"/>
        <end position="95"/>
    </location>
</feature>
<feature type="transmembrane region" description="Helical" evidence="5">
    <location>
        <begin position="407"/>
        <end position="431"/>
    </location>
</feature>
<comment type="caution">
    <text evidence="6">The sequence shown here is derived from an EMBL/GenBank/DDBJ whole genome shotgun (WGS) entry which is preliminary data.</text>
</comment>